<dbReference type="GO" id="GO:0071949">
    <property type="term" value="F:FAD binding"/>
    <property type="evidence" value="ECO:0007669"/>
    <property type="project" value="InterPro"/>
</dbReference>
<evidence type="ECO:0000259" key="4">
    <source>
        <dbReference type="Pfam" id="PF01494"/>
    </source>
</evidence>
<evidence type="ECO:0000256" key="3">
    <source>
        <dbReference type="ARBA" id="ARBA00022827"/>
    </source>
</evidence>
<protein>
    <submittedName>
        <fullName evidence="5">Pentachlorophenol monooxygenase</fullName>
    </submittedName>
</protein>
<dbReference type="STRING" id="1193682.BJP25_28510"/>
<evidence type="ECO:0000313" key="5">
    <source>
        <dbReference type="EMBL" id="OLR90567.1"/>
    </source>
</evidence>
<dbReference type="PANTHER" id="PTHR43004">
    <property type="entry name" value="TRK SYSTEM POTASSIUM UPTAKE PROTEIN"/>
    <property type="match status" value="1"/>
</dbReference>
<dbReference type="GO" id="GO:0016709">
    <property type="term" value="F:oxidoreductase activity, acting on paired donors, with incorporation or reduction of molecular oxygen, NAD(P)H as one donor, and incorporation of one atom of oxygen"/>
    <property type="evidence" value="ECO:0007669"/>
    <property type="project" value="UniProtKB-ARBA"/>
</dbReference>
<comment type="caution">
    <text evidence="5">The sequence shown here is derived from an EMBL/GenBank/DDBJ whole genome shotgun (WGS) entry which is preliminary data.</text>
</comment>
<dbReference type="EMBL" id="MKQR01000026">
    <property type="protein sequence ID" value="OLR90567.1"/>
    <property type="molecule type" value="Genomic_DNA"/>
</dbReference>
<dbReference type="InterPro" id="IPR050641">
    <property type="entry name" value="RIFMO-like"/>
</dbReference>
<evidence type="ECO:0000313" key="6">
    <source>
        <dbReference type="Proteomes" id="UP000186040"/>
    </source>
</evidence>
<dbReference type="OrthoDB" id="8670884at2"/>
<evidence type="ECO:0000256" key="1">
    <source>
        <dbReference type="ARBA" id="ARBA00001974"/>
    </source>
</evidence>
<feature type="domain" description="FAD-binding" evidence="4">
    <location>
        <begin position="4"/>
        <end position="340"/>
    </location>
</feature>
<dbReference type="Gene3D" id="3.30.70.2450">
    <property type="match status" value="1"/>
</dbReference>
<dbReference type="SUPFAM" id="SSF51905">
    <property type="entry name" value="FAD/NAD(P)-binding domain"/>
    <property type="match status" value="1"/>
</dbReference>
<keyword evidence="3" id="KW-0274">FAD</keyword>
<dbReference type="Gene3D" id="3.50.50.60">
    <property type="entry name" value="FAD/NAD(P)-binding domain"/>
    <property type="match status" value="1"/>
</dbReference>
<gene>
    <name evidence="5" type="ORF">BJP25_28510</name>
</gene>
<comment type="cofactor">
    <cofactor evidence="1">
        <name>FAD</name>
        <dbReference type="ChEBI" id="CHEBI:57692"/>
    </cofactor>
</comment>
<keyword evidence="5" id="KW-0560">Oxidoreductase</keyword>
<reference evidence="5 6" key="1">
    <citation type="submission" date="2016-10" db="EMBL/GenBank/DDBJ databases">
        <title>The Draft Genome Sequence of Actinokineospora bangkokensis 44EHWT reveals the biosynthetic pathway of antifungal compounds Thailandins with unusual extender unit butylmalonyl-CoA.</title>
        <authorList>
            <person name="Greule A."/>
            <person name="Intra B."/>
            <person name="Flemming S."/>
            <person name="Rommel M.G."/>
            <person name="Panbangred W."/>
            <person name="Bechthold A."/>
        </authorList>
    </citation>
    <scope>NUCLEOTIDE SEQUENCE [LARGE SCALE GENOMIC DNA]</scope>
    <source>
        <strain evidence="5 6">44EHW</strain>
    </source>
</reference>
<keyword evidence="2" id="KW-0285">Flavoprotein</keyword>
<evidence type="ECO:0000256" key="2">
    <source>
        <dbReference type="ARBA" id="ARBA00022630"/>
    </source>
</evidence>
<dbReference type="Pfam" id="PF01494">
    <property type="entry name" value="FAD_binding_3"/>
    <property type="match status" value="1"/>
</dbReference>
<proteinExistence type="predicted"/>
<organism evidence="5 6">
    <name type="scientific">Actinokineospora bangkokensis</name>
    <dbReference type="NCBI Taxonomy" id="1193682"/>
    <lineage>
        <taxon>Bacteria</taxon>
        <taxon>Bacillati</taxon>
        <taxon>Actinomycetota</taxon>
        <taxon>Actinomycetes</taxon>
        <taxon>Pseudonocardiales</taxon>
        <taxon>Pseudonocardiaceae</taxon>
        <taxon>Actinokineospora</taxon>
    </lineage>
</organism>
<keyword evidence="5" id="KW-0503">Monooxygenase</keyword>
<dbReference type="Proteomes" id="UP000186040">
    <property type="component" value="Unassembled WGS sequence"/>
</dbReference>
<dbReference type="PRINTS" id="PR00420">
    <property type="entry name" value="RNGMNOXGNASE"/>
</dbReference>
<keyword evidence="6" id="KW-1185">Reference proteome</keyword>
<dbReference type="AlphaFoldDB" id="A0A1Q9LEV2"/>
<dbReference type="InterPro" id="IPR036188">
    <property type="entry name" value="FAD/NAD-bd_sf"/>
</dbReference>
<dbReference type="NCBIfam" id="NF006002">
    <property type="entry name" value="PRK08132.1"/>
    <property type="match status" value="1"/>
</dbReference>
<sequence>MSDAPVLIVGAGPVGLTGAVLLARHGVPSVVLEARPERVQAGSRAICVQRDVLDVLERAGVGRAVADAGVTWYSGRIFHGEREVVAQTLPEPQPGLFPPFVNTPQNVVERLLEAVVDAEPLIDLRYGSQVVSLAQDDDGVVLGLAGGGSVAGTHCIAADGSRSTVRALLGLPFEGMSFDDRFLITDLRTKLDQPEPERRFWFDPPFNPGRQVLLHPQPDSVWRIDWQVPRDFDLAAETADGRLDARIRAVVGDADYDLLWASSYTFHQRRVPTMHVDRVLLAGDAAHLMSPFGARGMNSGLADVENAAWKLAATRQGWAGPALLPTYDAERGAAAEENLRVTATTMRFLVPADDAQRAHRLATLTAARTDDSAKAAIDSGKFSEPFWYLDSPLTTPAPADALAAFPRGANEPRPPLPGVLCPDVPLPGAARLRDLFGLRFSVLAAAGVAVPPVEATVVRVPDEVATALDLAHDQVAVVRPDGYLAAVVGAEEVGPAVARAAGF</sequence>
<name>A0A1Q9LEV2_9PSEU</name>
<dbReference type="InterPro" id="IPR002938">
    <property type="entry name" value="FAD-bd"/>
</dbReference>
<accession>A0A1Q9LEV2</accession>
<dbReference type="PANTHER" id="PTHR43004:SF19">
    <property type="entry name" value="BINDING MONOOXYGENASE, PUTATIVE (JCVI)-RELATED"/>
    <property type="match status" value="1"/>
</dbReference>